<name>A0A1M6AAD7_9FLAO</name>
<evidence type="ECO:0000313" key="1">
    <source>
        <dbReference type="EMBL" id="SHI33420.1"/>
    </source>
</evidence>
<dbReference type="RefSeq" id="WP_072762717.1">
    <property type="nucleotide sequence ID" value="NZ_FQYX01000001.1"/>
</dbReference>
<accession>A0A1M6AAD7</accession>
<keyword evidence="2" id="KW-1185">Reference proteome</keyword>
<reference evidence="1 2" key="1">
    <citation type="submission" date="2016-11" db="EMBL/GenBank/DDBJ databases">
        <authorList>
            <person name="Jaros S."/>
            <person name="Januszkiewicz K."/>
            <person name="Wedrychowicz H."/>
        </authorList>
    </citation>
    <scope>NUCLEOTIDE SEQUENCE [LARGE SCALE GENOMIC DNA]</scope>
    <source>
        <strain evidence="1 2">CGMCC 1.8863</strain>
    </source>
</reference>
<protein>
    <recommendedName>
        <fullName evidence="3">DUF2480 family protein</fullName>
    </recommendedName>
</protein>
<dbReference type="AlphaFoldDB" id="A0A1M6AAD7"/>
<organism evidence="1 2">
    <name type="scientific">Arenibacter nanhaiticus</name>
    <dbReference type="NCBI Taxonomy" id="558155"/>
    <lineage>
        <taxon>Bacteria</taxon>
        <taxon>Pseudomonadati</taxon>
        <taxon>Bacteroidota</taxon>
        <taxon>Flavobacteriia</taxon>
        <taxon>Flavobacteriales</taxon>
        <taxon>Flavobacteriaceae</taxon>
        <taxon>Arenibacter</taxon>
    </lineage>
</organism>
<proteinExistence type="predicted"/>
<dbReference type="Pfam" id="PF10652">
    <property type="entry name" value="DUF2480"/>
    <property type="match status" value="1"/>
</dbReference>
<dbReference type="InterPro" id="IPR018914">
    <property type="entry name" value="DUF2480"/>
</dbReference>
<gene>
    <name evidence="1" type="ORF">SAMN04487911_101148</name>
</gene>
<sequence length="175" mass="19990">MAPKDLENNSGIVNRVAQSKLLSFNLEEYYPKGNRVLLDIKDWLYEGFILREKEFRAQLETHDWTQYQDAYVALNCSTEAIVPGWSYMLIASKLQPYAKKVVVGTLEHLETSLYQTVLENLDVSEYQDKMVIIKGCSNKPVPPNAYLWIMLKIQAVAKSVMYGEACSSVPLFKAK</sequence>
<dbReference type="OrthoDB" id="9803040at2"/>
<dbReference type="STRING" id="558155.SAMN04487911_101148"/>
<dbReference type="EMBL" id="FQYX01000001">
    <property type="protein sequence ID" value="SHI33420.1"/>
    <property type="molecule type" value="Genomic_DNA"/>
</dbReference>
<evidence type="ECO:0000313" key="2">
    <source>
        <dbReference type="Proteomes" id="UP000184231"/>
    </source>
</evidence>
<evidence type="ECO:0008006" key="3">
    <source>
        <dbReference type="Google" id="ProtNLM"/>
    </source>
</evidence>
<dbReference type="Proteomes" id="UP000184231">
    <property type="component" value="Unassembled WGS sequence"/>
</dbReference>